<name>A0A1H0ZRU3_9FLAO</name>
<feature type="transmembrane region" description="Helical" evidence="1">
    <location>
        <begin position="36"/>
        <end position="64"/>
    </location>
</feature>
<reference evidence="3" key="1">
    <citation type="submission" date="2016-10" db="EMBL/GenBank/DDBJ databases">
        <authorList>
            <person name="Varghese N."/>
            <person name="Submissions S."/>
        </authorList>
    </citation>
    <scope>NUCLEOTIDE SEQUENCE [LARGE SCALE GENOMIC DNA]</scope>
    <source>
        <strain evidence="3">DSM 17072</strain>
    </source>
</reference>
<keyword evidence="1" id="KW-0812">Transmembrane</keyword>
<keyword evidence="1" id="KW-0472">Membrane</keyword>
<accession>A0A1H0ZRU3</accession>
<dbReference type="STRING" id="311333.SAMN05421664_1038"/>
<dbReference type="RefSeq" id="WP_089754344.1">
    <property type="nucleotide sequence ID" value="NZ_FNKL01000002.1"/>
</dbReference>
<dbReference type="OrthoDB" id="1274611at2"/>
<evidence type="ECO:0000313" key="3">
    <source>
        <dbReference type="Proteomes" id="UP000199627"/>
    </source>
</evidence>
<feature type="transmembrane region" description="Helical" evidence="1">
    <location>
        <begin position="12"/>
        <end position="30"/>
    </location>
</feature>
<organism evidence="2 3">
    <name type="scientific">Chryseobacterium soldanellicola</name>
    <dbReference type="NCBI Taxonomy" id="311333"/>
    <lineage>
        <taxon>Bacteria</taxon>
        <taxon>Pseudomonadati</taxon>
        <taxon>Bacteroidota</taxon>
        <taxon>Flavobacteriia</taxon>
        <taxon>Flavobacteriales</taxon>
        <taxon>Weeksellaceae</taxon>
        <taxon>Chryseobacterium group</taxon>
        <taxon>Chryseobacterium</taxon>
    </lineage>
</organism>
<evidence type="ECO:0000313" key="2">
    <source>
        <dbReference type="EMBL" id="SDQ29941.1"/>
    </source>
</evidence>
<dbReference type="EMBL" id="FNKL01000002">
    <property type="protein sequence ID" value="SDQ29941.1"/>
    <property type="molecule type" value="Genomic_DNA"/>
</dbReference>
<dbReference type="AlphaFoldDB" id="A0A1H0ZRU3"/>
<protein>
    <submittedName>
        <fullName evidence="2">Branched-chain amino acid:cation transporter, LIVCS family</fullName>
    </submittedName>
</protein>
<keyword evidence="3" id="KW-1185">Reference proteome</keyword>
<proteinExistence type="predicted"/>
<gene>
    <name evidence="2" type="ORF">SAMN05421664_1038</name>
</gene>
<feature type="transmembrane region" description="Helical" evidence="1">
    <location>
        <begin position="76"/>
        <end position="97"/>
    </location>
</feature>
<keyword evidence="1" id="KW-1133">Transmembrane helix</keyword>
<sequence length="98" mass="10840">MEKNSIINIGKTVFAFSFLLGNFCLFGYLFTKNEEYAFAGLILLFFGSILNLGVIAGLLIYGFLHKNKLETCIKSSMILLINIPVAIVYAVIGLNIIN</sequence>
<evidence type="ECO:0000256" key="1">
    <source>
        <dbReference type="SAM" id="Phobius"/>
    </source>
</evidence>
<dbReference type="Proteomes" id="UP000199627">
    <property type="component" value="Unassembled WGS sequence"/>
</dbReference>